<gene>
    <name evidence="2" type="ORF">CCACVL1_12854</name>
</gene>
<evidence type="ECO:0000313" key="2">
    <source>
        <dbReference type="EMBL" id="OMO80601.1"/>
    </source>
</evidence>
<feature type="signal peptide" evidence="1">
    <location>
        <begin position="1"/>
        <end position="19"/>
    </location>
</feature>
<keyword evidence="3" id="KW-1185">Reference proteome</keyword>
<proteinExistence type="predicted"/>
<sequence>MALTTAFLVLVCTILKLRRKVPSDAEEIGGHAPIIKVEEIVVITDEDYWFSVGPLLGCIVAFFMRASS</sequence>
<name>A0A1R3IDL2_COCAP</name>
<dbReference type="Gramene" id="OMO80601">
    <property type="protein sequence ID" value="OMO80601"/>
    <property type="gene ID" value="CCACVL1_12854"/>
</dbReference>
<comment type="caution">
    <text evidence="2">The sequence shown here is derived from an EMBL/GenBank/DDBJ whole genome shotgun (WGS) entry which is preliminary data.</text>
</comment>
<keyword evidence="1" id="KW-0732">Signal</keyword>
<accession>A0A1R3IDL2</accession>
<protein>
    <submittedName>
        <fullName evidence="2">Uncharacterized protein</fullName>
    </submittedName>
</protein>
<evidence type="ECO:0000313" key="3">
    <source>
        <dbReference type="Proteomes" id="UP000188268"/>
    </source>
</evidence>
<feature type="chain" id="PRO_5012074032" evidence="1">
    <location>
        <begin position="20"/>
        <end position="68"/>
    </location>
</feature>
<dbReference type="EMBL" id="AWWV01010287">
    <property type="protein sequence ID" value="OMO80601.1"/>
    <property type="molecule type" value="Genomic_DNA"/>
</dbReference>
<dbReference type="Proteomes" id="UP000188268">
    <property type="component" value="Unassembled WGS sequence"/>
</dbReference>
<organism evidence="2 3">
    <name type="scientific">Corchorus capsularis</name>
    <name type="common">Jute</name>
    <dbReference type="NCBI Taxonomy" id="210143"/>
    <lineage>
        <taxon>Eukaryota</taxon>
        <taxon>Viridiplantae</taxon>
        <taxon>Streptophyta</taxon>
        <taxon>Embryophyta</taxon>
        <taxon>Tracheophyta</taxon>
        <taxon>Spermatophyta</taxon>
        <taxon>Magnoliopsida</taxon>
        <taxon>eudicotyledons</taxon>
        <taxon>Gunneridae</taxon>
        <taxon>Pentapetalae</taxon>
        <taxon>rosids</taxon>
        <taxon>malvids</taxon>
        <taxon>Malvales</taxon>
        <taxon>Malvaceae</taxon>
        <taxon>Grewioideae</taxon>
        <taxon>Apeibeae</taxon>
        <taxon>Corchorus</taxon>
    </lineage>
</organism>
<reference evidence="2 3" key="1">
    <citation type="submission" date="2013-09" db="EMBL/GenBank/DDBJ databases">
        <title>Corchorus capsularis genome sequencing.</title>
        <authorList>
            <person name="Alam M."/>
            <person name="Haque M.S."/>
            <person name="Islam M.S."/>
            <person name="Emdad E.M."/>
            <person name="Islam M.M."/>
            <person name="Ahmed B."/>
            <person name="Halim A."/>
            <person name="Hossen Q.M.M."/>
            <person name="Hossain M.Z."/>
            <person name="Ahmed R."/>
            <person name="Khan M.M."/>
            <person name="Islam R."/>
            <person name="Rashid M.M."/>
            <person name="Khan S.A."/>
            <person name="Rahman M.S."/>
            <person name="Alam M."/>
        </authorList>
    </citation>
    <scope>NUCLEOTIDE SEQUENCE [LARGE SCALE GENOMIC DNA]</scope>
    <source>
        <strain evidence="3">cv. CVL-1</strain>
        <tissue evidence="2">Whole seedling</tissue>
    </source>
</reference>
<evidence type="ECO:0000256" key="1">
    <source>
        <dbReference type="SAM" id="SignalP"/>
    </source>
</evidence>
<dbReference type="AlphaFoldDB" id="A0A1R3IDL2"/>